<dbReference type="InterPro" id="IPR000873">
    <property type="entry name" value="AMP-dep_synth/lig_dom"/>
</dbReference>
<organism evidence="10">
    <name type="scientific">Tetraselmis sp. GSL018</name>
    <dbReference type="NCBI Taxonomy" id="582737"/>
    <lineage>
        <taxon>Eukaryota</taxon>
        <taxon>Viridiplantae</taxon>
        <taxon>Chlorophyta</taxon>
        <taxon>core chlorophytes</taxon>
        <taxon>Chlorodendrophyceae</taxon>
        <taxon>Chlorodendrales</taxon>
        <taxon>Chlorodendraceae</taxon>
        <taxon>Tetraselmis</taxon>
    </lineage>
</organism>
<evidence type="ECO:0000256" key="4">
    <source>
        <dbReference type="ARBA" id="ARBA00022832"/>
    </source>
</evidence>
<comment type="function">
    <text evidence="7">Catalyzes the conversion of long-chain fatty acids to their active form acyl-CoAs for both synthesis of cellular lipids, and degradation via beta-oxidation.</text>
</comment>
<dbReference type="GO" id="GO:0005783">
    <property type="term" value="C:endoplasmic reticulum"/>
    <property type="evidence" value="ECO:0007669"/>
    <property type="project" value="TreeGrafter"/>
</dbReference>
<dbReference type="CDD" id="cd05927">
    <property type="entry name" value="LC-FACS_euk"/>
    <property type="match status" value="1"/>
</dbReference>
<dbReference type="PANTHER" id="PTHR43272">
    <property type="entry name" value="LONG-CHAIN-FATTY-ACID--COA LIGASE"/>
    <property type="match status" value="1"/>
</dbReference>
<dbReference type="PROSITE" id="PS00455">
    <property type="entry name" value="AMP_BINDING"/>
    <property type="match status" value="1"/>
</dbReference>
<dbReference type="GO" id="GO:0004467">
    <property type="term" value="F:long-chain fatty acid-CoA ligase activity"/>
    <property type="evidence" value="ECO:0007669"/>
    <property type="project" value="UniProtKB-EC"/>
</dbReference>
<dbReference type="GO" id="GO:0005524">
    <property type="term" value="F:ATP binding"/>
    <property type="evidence" value="ECO:0007669"/>
    <property type="project" value="UniProtKB-KW"/>
</dbReference>
<comment type="catalytic activity">
    <reaction evidence="7">
        <text>a long-chain fatty acid + ATP + CoA = a long-chain fatty acyl-CoA + AMP + diphosphate</text>
        <dbReference type="Rhea" id="RHEA:15421"/>
        <dbReference type="ChEBI" id="CHEBI:30616"/>
        <dbReference type="ChEBI" id="CHEBI:33019"/>
        <dbReference type="ChEBI" id="CHEBI:57287"/>
        <dbReference type="ChEBI" id="CHEBI:57560"/>
        <dbReference type="ChEBI" id="CHEBI:83139"/>
        <dbReference type="ChEBI" id="CHEBI:456215"/>
        <dbReference type="EC" id="6.2.1.3"/>
    </reaction>
</comment>
<evidence type="ECO:0000256" key="1">
    <source>
        <dbReference type="ARBA" id="ARBA00006432"/>
    </source>
</evidence>
<dbReference type="PANTHER" id="PTHR43272:SF33">
    <property type="entry name" value="AMP-BINDING DOMAIN-CONTAINING PROTEIN-RELATED"/>
    <property type="match status" value="1"/>
</dbReference>
<feature type="domain" description="AMP-binding enzyme C-terminal" evidence="9">
    <location>
        <begin position="577"/>
        <end position="611"/>
    </location>
</feature>
<keyword evidence="2 7" id="KW-0436">Ligase</keyword>
<dbReference type="AlphaFoldDB" id="A0A061R0V4"/>
<dbReference type="InterPro" id="IPR042099">
    <property type="entry name" value="ANL_N_sf"/>
</dbReference>
<sequence>MFSPSSSPASRRIQLLQQQLNSETKFVTSQREDARRLDKSTSLNNTHGCLQESYTVVLPEVLTPDGEWGVHRSRESPHRLVSRFPAPNEHIRTLHDNWECSVRKYREEPCLGSRTLKPNGKLGEYRWKSYSEAGEDRTALGSGLQNRGIKPGATVGLYSVNCEEWVLMDAACHAYSMVSVPLYDTLGPEAVRYICGHAELAAVACSFAVLPVMLQCLPQCPSVRLLVVYGARGRPLPYPPTERCELVEFEQLREEGRKNLQPHSPPGPEDIATICYTSGTTGVPKGAVLTHANLIANSAASAPTMDLGPGDRHMSYLPLAHIYERVSLVSVIYCGCAVGFYSGDVQTLLDDMAELQPTLFLSVPRLYNRIYDGVMAQVSSGSAVARALFRAAYASKKAALDAGDLSGGRMAPLWDRLVFSKIRAKLGGKVRMLATGASPISKEVFEFLRICFGTHVYEGYGMTETSCTISRTDPLDLETGHVGVPLTCNEIKLVDIPEMNYLSTDKPYPRGEICVRGPCVFKGYYKDEAQTAEVLDGNGWLHTGDVGTWLPGGRLKIIDRKKNIFKLSQGEYIAPEKIESVYQRCPYVAQAFVYGDSLKSQLVGIVVPDPEVLLPWAKGQGFPQNLEALCGNPAVIREVHQKMVEEGRAAKLQGFEQVAAVHLCSEPFSVENGLLTPTFKLKRPQAKEAFRSVIDGLYAGIN</sequence>
<dbReference type="EMBL" id="GBEZ01020089">
    <property type="protein sequence ID" value="JAC66547.1"/>
    <property type="molecule type" value="Transcribed_RNA"/>
</dbReference>
<accession>A0A061R0V4</accession>
<reference evidence="10" key="1">
    <citation type="submission" date="2014-05" db="EMBL/GenBank/DDBJ databases">
        <title>The transcriptome of the halophilic microalga Tetraselmis sp. GSL018 isolated from the Great Salt Lake, Utah.</title>
        <authorList>
            <person name="Jinkerson R.E."/>
            <person name="D'Adamo S."/>
            <person name="Posewitz M.C."/>
        </authorList>
    </citation>
    <scope>NUCLEOTIDE SEQUENCE</scope>
    <source>
        <strain evidence="10">GSL018</strain>
    </source>
</reference>
<evidence type="ECO:0000256" key="7">
    <source>
        <dbReference type="RuleBase" id="RU369030"/>
    </source>
</evidence>
<evidence type="ECO:0000256" key="3">
    <source>
        <dbReference type="ARBA" id="ARBA00022741"/>
    </source>
</evidence>
<dbReference type="Gene3D" id="3.40.50.12780">
    <property type="entry name" value="N-terminal domain of ligase-like"/>
    <property type="match status" value="1"/>
</dbReference>
<gene>
    <name evidence="10" type="primary">FADD</name>
    <name evidence="10" type="ORF">TSPGSL018_13391</name>
</gene>
<feature type="domain" description="AMP-dependent synthetase/ligase" evidence="8">
    <location>
        <begin position="104"/>
        <end position="525"/>
    </location>
</feature>
<dbReference type="Pfam" id="PF13193">
    <property type="entry name" value="AMP-binding_C"/>
    <property type="match status" value="1"/>
</dbReference>
<proteinExistence type="inferred from homology"/>
<comment type="similarity">
    <text evidence="1 7">Belongs to the ATP-dependent AMP-binding enzyme family.</text>
</comment>
<evidence type="ECO:0000313" key="10">
    <source>
        <dbReference type="EMBL" id="JAC66547.1"/>
    </source>
</evidence>
<dbReference type="Pfam" id="PF00501">
    <property type="entry name" value="AMP-binding"/>
    <property type="match status" value="1"/>
</dbReference>
<keyword evidence="5 7" id="KW-0067">ATP-binding</keyword>
<keyword evidence="7" id="KW-0443">Lipid metabolism</keyword>
<evidence type="ECO:0000259" key="9">
    <source>
        <dbReference type="Pfam" id="PF13193"/>
    </source>
</evidence>
<dbReference type="InterPro" id="IPR045311">
    <property type="entry name" value="LC-FACS_euk"/>
</dbReference>
<dbReference type="EC" id="6.2.1.3" evidence="6 7"/>
<evidence type="ECO:0000256" key="2">
    <source>
        <dbReference type="ARBA" id="ARBA00022598"/>
    </source>
</evidence>
<dbReference type="GO" id="GO:0016020">
    <property type="term" value="C:membrane"/>
    <property type="evidence" value="ECO:0007669"/>
    <property type="project" value="TreeGrafter"/>
</dbReference>
<evidence type="ECO:0000259" key="8">
    <source>
        <dbReference type="Pfam" id="PF00501"/>
    </source>
</evidence>
<protein>
    <recommendedName>
        <fullName evidence="6 7">Long-chain-fatty-acid--CoA ligase</fullName>
        <ecNumber evidence="6 7">6.2.1.3</ecNumber>
    </recommendedName>
</protein>
<keyword evidence="3 7" id="KW-0547">Nucleotide-binding</keyword>
<dbReference type="SUPFAM" id="SSF56801">
    <property type="entry name" value="Acetyl-CoA synthetase-like"/>
    <property type="match status" value="1"/>
</dbReference>
<name>A0A061R0V4_9CHLO</name>
<evidence type="ECO:0000256" key="6">
    <source>
        <dbReference type="ARBA" id="ARBA00026121"/>
    </source>
</evidence>
<dbReference type="InterPro" id="IPR020845">
    <property type="entry name" value="AMP-binding_CS"/>
</dbReference>
<dbReference type="InterPro" id="IPR025110">
    <property type="entry name" value="AMP-bd_C"/>
</dbReference>
<evidence type="ECO:0000256" key="5">
    <source>
        <dbReference type="ARBA" id="ARBA00022840"/>
    </source>
</evidence>
<keyword evidence="4 7" id="KW-0276">Fatty acid metabolism</keyword>